<sequence>MKSILKNYIRVFLFLAAYLLHAQKPNIEISFKDYHSSNITNLSISKNQSNYFTSDDSGKILMNDADDFDYIKTVRESSGIPIKYMRLIRNDSILLFTQKYHFSGGTTDSLLGIRLYDNEVIVKNKFSGSFIDKQTDYLILSSNNNYLDMLEVFDNNMSQITKIYPNSSVNIAAVSSNATYLAYVEGDLMNQTKLVQKNIEANEDVINTAIPSNLYLLHLFFDKQSNELFALAVDEENDKLKIFNISSYGSFLNPSYAIDFDLDRFVKIFPSVSNNNYQVTLTTVHNSMSIGPTVITKKGDSFESFVPPLKSGAVFSSYFTDKNQFLFFERYNQNFNSVLKSCVYDVLKKEVVQSFPKTSQKYYSGSFLKNDSWMVVGKEVKSDVQTPFEYQLKYYEPGTFKNRFGLLDYKDYLEVNHQAVDYAKSEFLFDKNTGIHPFSGYKKISSTRNEYGFYKYDLINDKVEAISLLETNYNSILDYNNETNNLLLSIQRYTNNGFVEPQEFQVLDNKISKVLKGKYKFGKFSNDGKYLLTVDATNLLEVRLIENNTILFKEKLVDGNYELFSIAENAFVITNSFMEIDINKCNKETIFLGFFEEHTYSSQKRECVLFSDLDLLGEGLAAIVQGLGVIFGEKSLNFSQSEFPMSISLNNDETKAMISLSNGKISIYDTSSLLELGSMIHPNKKSHVFIDYKGNYFSNINSEEYLTAIKGNKKLLLSDLEKDFFKPQNILEIFGQPNEEYLSVLNKALNIRGEYKYKNVDSINLSTNITSPIKNKRSTKNENELPNLYVLTIGVSDYIESDYNLTFADKDAIDIAKIYGTLDRTSIDSYNRKFYGNTYELNDFNSETKLSLKRYQDSYEYSGKLEPVSSDGTVWLENRSGNYFLWDFKIETISSIILPKEFKPSVWSDDKVTFINPDNSGFYIKTVNNEFYNYNFVTKSFNKSDLPFEIGSNDWVQPITRNKWVKFDSEKNFWSQRLTINVSSKGPKDIFKDISFNLRPYTSINQDGEIVKENVADFEMDLNARPRAISTDGNHFIYSAALGMEDALFYKNLEDKNSLPIKIKDSVDYGSDIFLSDDGLAYTIVKPSDDSNSSIAETYSLNGELLTTINLQSDSFTFFNNHYKWIGSKSGLLEKNPLNKADDRLLQNNKAYSFKNSFVNYLTNKEATSDNIKVELVDFFKTAKPNDQVIVFLAGHGVLDTDLNYYFAPHDMNFTNVQEKGVALNLILEHLKQSKSNNKLLLMDSCHSGNVLDIDSSDNVSLGSGLASDTRGSKSRSTKKVAFKISEAVSDLFEDFMSKSGVTIISASSGGDVAYENKDLGNGAFTSAYIDILKNELKGNNSFLYNKEDLDKTINLTNDNIESMLKNVMMKTNGKQVPDLREINKSSNLKMW</sequence>
<reference evidence="4" key="1">
    <citation type="journal article" date="2019" name="Int. J. Syst. Evol. Microbiol.">
        <title>The Global Catalogue of Microorganisms (GCM) 10K type strain sequencing project: providing services to taxonomists for standard genome sequencing and annotation.</title>
        <authorList>
            <consortium name="The Broad Institute Genomics Platform"/>
            <consortium name="The Broad Institute Genome Sequencing Center for Infectious Disease"/>
            <person name="Wu L."/>
            <person name="Ma J."/>
        </authorList>
    </citation>
    <scope>NUCLEOTIDE SEQUENCE [LARGE SCALE GENOMIC DNA]</scope>
    <source>
        <strain evidence="4">CCUG 61948</strain>
    </source>
</reference>
<name>A0ABW3B3L4_9FLAO</name>
<gene>
    <name evidence="3" type="ORF">ACFQZJ_06945</name>
</gene>
<organism evidence="3 4">
    <name type="scientific">Maribacter chungangensis</name>
    <dbReference type="NCBI Taxonomy" id="1069117"/>
    <lineage>
        <taxon>Bacteria</taxon>
        <taxon>Pseudomonadati</taxon>
        <taxon>Bacteroidota</taxon>
        <taxon>Flavobacteriia</taxon>
        <taxon>Flavobacteriales</taxon>
        <taxon>Flavobacteriaceae</taxon>
        <taxon>Maribacter</taxon>
    </lineage>
</organism>
<comment type="caution">
    <text evidence="3">The sequence shown here is derived from an EMBL/GenBank/DDBJ whole genome shotgun (WGS) entry which is preliminary data.</text>
</comment>
<feature type="chain" id="PRO_5046597015" evidence="1">
    <location>
        <begin position="23"/>
        <end position="1392"/>
    </location>
</feature>
<evidence type="ECO:0000259" key="2">
    <source>
        <dbReference type="Pfam" id="PF00656"/>
    </source>
</evidence>
<accession>A0ABW3B3L4</accession>
<proteinExistence type="predicted"/>
<dbReference type="Proteomes" id="UP001597012">
    <property type="component" value="Unassembled WGS sequence"/>
</dbReference>
<dbReference type="Pfam" id="PF00656">
    <property type="entry name" value="Peptidase_C14"/>
    <property type="match status" value="1"/>
</dbReference>
<dbReference type="InterPro" id="IPR011600">
    <property type="entry name" value="Pept_C14_caspase"/>
</dbReference>
<dbReference type="PANTHER" id="PTHR22576:SF37">
    <property type="entry name" value="MUCOSA-ASSOCIATED LYMPHOID TISSUE LYMPHOMA TRANSLOCATION PROTEIN 1"/>
    <property type="match status" value="1"/>
</dbReference>
<evidence type="ECO:0000313" key="3">
    <source>
        <dbReference type="EMBL" id="MFD0797189.1"/>
    </source>
</evidence>
<keyword evidence="1" id="KW-0732">Signal</keyword>
<evidence type="ECO:0000256" key="1">
    <source>
        <dbReference type="SAM" id="SignalP"/>
    </source>
</evidence>
<feature type="domain" description="Peptidase C14 caspase" evidence="2">
    <location>
        <begin position="1164"/>
        <end position="1380"/>
    </location>
</feature>
<dbReference type="InterPro" id="IPR052039">
    <property type="entry name" value="Caspase-related_regulators"/>
</dbReference>
<feature type="signal peptide" evidence="1">
    <location>
        <begin position="1"/>
        <end position="22"/>
    </location>
</feature>
<dbReference type="PANTHER" id="PTHR22576">
    <property type="entry name" value="MUCOSA ASSOCIATED LYMPHOID TISSUE LYMPHOMA TRANSLOCATION PROTEIN 1/PARACASPASE"/>
    <property type="match status" value="1"/>
</dbReference>
<dbReference type="InterPro" id="IPR029030">
    <property type="entry name" value="Caspase-like_dom_sf"/>
</dbReference>
<dbReference type="Gene3D" id="3.40.50.1460">
    <property type="match status" value="1"/>
</dbReference>
<dbReference type="SUPFAM" id="SSF82171">
    <property type="entry name" value="DPP6 N-terminal domain-like"/>
    <property type="match status" value="1"/>
</dbReference>
<protein>
    <submittedName>
        <fullName evidence="3">Caspase domain-containing protein</fullName>
    </submittedName>
</protein>
<dbReference type="EMBL" id="JBHTHY010000004">
    <property type="protein sequence ID" value="MFD0797189.1"/>
    <property type="molecule type" value="Genomic_DNA"/>
</dbReference>
<evidence type="ECO:0000313" key="4">
    <source>
        <dbReference type="Proteomes" id="UP001597012"/>
    </source>
</evidence>
<dbReference type="RefSeq" id="WP_379933337.1">
    <property type="nucleotide sequence ID" value="NZ_JBHTHY010000004.1"/>
</dbReference>
<keyword evidence="4" id="KW-1185">Reference proteome</keyword>
<dbReference type="SUPFAM" id="SSF52129">
    <property type="entry name" value="Caspase-like"/>
    <property type="match status" value="1"/>
</dbReference>